<dbReference type="AlphaFoldDB" id="A0A1Y6F6W9"/>
<reference evidence="5" key="1">
    <citation type="submission" date="2017-04" db="EMBL/GenBank/DDBJ databases">
        <authorList>
            <person name="Varghese N."/>
            <person name="Submissions S."/>
        </authorList>
    </citation>
    <scope>NUCLEOTIDE SEQUENCE [LARGE SCALE GENOMIC DNA]</scope>
</reference>
<dbReference type="Pfam" id="PF00072">
    <property type="entry name" value="Response_reg"/>
    <property type="match status" value="1"/>
</dbReference>
<accession>A0A1Y6F6W9</accession>
<evidence type="ECO:0000256" key="2">
    <source>
        <dbReference type="SAM" id="MobiDB-lite"/>
    </source>
</evidence>
<protein>
    <submittedName>
        <fullName evidence="4">CheY chemotaxis protein or a CheY-like REC (Receiver) domain</fullName>
    </submittedName>
</protein>
<proteinExistence type="predicted"/>
<sequence length="190" mass="21508">MSMALKFVEDSVNLSEIGFLVADPSDLYRELFRRLLFGFGAKAVHEASEAQTAARLLTDRDVDFLIVAADLPAPGRERQQANGIEFVRAIRLDTRHIRRSIPMVITMGTARRISVHEARDCGANFVLSKPVAPVVLYDRINWIARRPRPFWESPTYYGPDRRFREDEHEGVPKRRQGDAGADATLEDADV</sequence>
<evidence type="ECO:0000313" key="4">
    <source>
        <dbReference type="EMBL" id="SMQ70645.1"/>
    </source>
</evidence>
<organism evidence="4 5">
    <name type="scientific">Devosia lucknowensis</name>
    <dbReference type="NCBI Taxonomy" id="1096929"/>
    <lineage>
        <taxon>Bacteria</taxon>
        <taxon>Pseudomonadati</taxon>
        <taxon>Pseudomonadota</taxon>
        <taxon>Alphaproteobacteria</taxon>
        <taxon>Hyphomicrobiales</taxon>
        <taxon>Devosiaceae</taxon>
        <taxon>Devosia</taxon>
    </lineage>
</organism>
<gene>
    <name evidence="4" type="ORF">SAMN06295905_1907</name>
</gene>
<dbReference type="SUPFAM" id="SSF52172">
    <property type="entry name" value="CheY-like"/>
    <property type="match status" value="1"/>
</dbReference>
<evidence type="ECO:0000256" key="1">
    <source>
        <dbReference type="PROSITE-ProRule" id="PRU00169"/>
    </source>
</evidence>
<comment type="caution">
    <text evidence="1">Lacks conserved residue(s) required for the propagation of feature annotation.</text>
</comment>
<keyword evidence="5" id="KW-1185">Reference proteome</keyword>
<dbReference type="EMBL" id="FXWK01000001">
    <property type="protein sequence ID" value="SMQ70645.1"/>
    <property type="molecule type" value="Genomic_DNA"/>
</dbReference>
<evidence type="ECO:0000259" key="3">
    <source>
        <dbReference type="PROSITE" id="PS50110"/>
    </source>
</evidence>
<evidence type="ECO:0000313" key="5">
    <source>
        <dbReference type="Proteomes" id="UP000194474"/>
    </source>
</evidence>
<dbReference type="Gene3D" id="3.40.50.2300">
    <property type="match status" value="1"/>
</dbReference>
<feature type="domain" description="Response regulatory" evidence="3">
    <location>
        <begin position="18"/>
        <end position="144"/>
    </location>
</feature>
<dbReference type="OrthoDB" id="9786548at2"/>
<dbReference type="InterPro" id="IPR001789">
    <property type="entry name" value="Sig_transdc_resp-reg_receiver"/>
</dbReference>
<dbReference type="SMART" id="SM00448">
    <property type="entry name" value="REC"/>
    <property type="match status" value="1"/>
</dbReference>
<dbReference type="GO" id="GO:0000160">
    <property type="term" value="P:phosphorelay signal transduction system"/>
    <property type="evidence" value="ECO:0007669"/>
    <property type="project" value="InterPro"/>
</dbReference>
<dbReference type="Proteomes" id="UP000194474">
    <property type="component" value="Unassembled WGS sequence"/>
</dbReference>
<name>A0A1Y6F6W9_9HYPH</name>
<feature type="region of interest" description="Disordered" evidence="2">
    <location>
        <begin position="153"/>
        <end position="190"/>
    </location>
</feature>
<feature type="compositionally biased region" description="Basic and acidic residues" evidence="2">
    <location>
        <begin position="159"/>
        <end position="177"/>
    </location>
</feature>
<dbReference type="PROSITE" id="PS50110">
    <property type="entry name" value="RESPONSE_REGULATORY"/>
    <property type="match status" value="1"/>
</dbReference>
<dbReference type="InterPro" id="IPR011006">
    <property type="entry name" value="CheY-like_superfamily"/>
</dbReference>